<protein>
    <submittedName>
        <fullName evidence="2">Uncharacterized protein</fullName>
    </submittedName>
</protein>
<evidence type="ECO:0000313" key="3">
    <source>
        <dbReference type="Proteomes" id="UP001301728"/>
    </source>
</evidence>
<comment type="caution">
    <text evidence="2">The sequence shown here is derived from an EMBL/GenBank/DDBJ whole genome shotgun (WGS) entry which is preliminary data.</text>
</comment>
<dbReference type="RefSeq" id="WP_323221100.1">
    <property type="nucleotide sequence ID" value="NZ_JAYGHT010000006.1"/>
</dbReference>
<proteinExistence type="predicted"/>
<evidence type="ECO:0000256" key="1">
    <source>
        <dbReference type="SAM" id="MobiDB-lite"/>
    </source>
</evidence>
<name>A0ABU5TT50_9CYAN</name>
<feature type="compositionally biased region" description="Basic and acidic residues" evidence="1">
    <location>
        <begin position="14"/>
        <end position="23"/>
    </location>
</feature>
<organism evidence="2 3">
    <name type="scientific">Limnoraphis robusta CCNP1315</name>
    <dbReference type="NCBI Taxonomy" id="3110306"/>
    <lineage>
        <taxon>Bacteria</taxon>
        <taxon>Bacillati</taxon>
        <taxon>Cyanobacteriota</taxon>
        <taxon>Cyanophyceae</taxon>
        <taxon>Oscillatoriophycideae</taxon>
        <taxon>Oscillatoriales</taxon>
        <taxon>Sirenicapillariaceae</taxon>
        <taxon>Limnoraphis</taxon>
    </lineage>
</organism>
<accession>A0ABU5TT50</accession>
<reference evidence="2 3" key="1">
    <citation type="submission" date="2023-12" db="EMBL/GenBank/DDBJ databases">
        <title>Baltic Sea Cyanobacteria.</title>
        <authorList>
            <person name="Delbaje E."/>
            <person name="Fewer D.P."/>
            <person name="Shishido T.K."/>
        </authorList>
    </citation>
    <scope>NUCLEOTIDE SEQUENCE [LARGE SCALE GENOMIC DNA]</scope>
    <source>
        <strain evidence="2 3">CCNP 1315</strain>
    </source>
</reference>
<evidence type="ECO:0000313" key="2">
    <source>
        <dbReference type="EMBL" id="MEA5518071.1"/>
    </source>
</evidence>
<keyword evidence="3" id="KW-1185">Reference proteome</keyword>
<feature type="compositionally biased region" description="Polar residues" evidence="1">
    <location>
        <begin position="1"/>
        <end position="13"/>
    </location>
</feature>
<sequence length="80" mass="8935">MIGQTQNCITQHPSDIREKSEQLEAELSRRSAEFRTFSQAVTIETVQQLIPEDAALVEFVLYQPFDGKATNSFRVGAGGF</sequence>
<gene>
    <name evidence="2" type="ORF">VB854_03805</name>
</gene>
<dbReference type="Proteomes" id="UP001301728">
    <property type="component" value="Unassembled WGS sequence"/>
</dbReference>
<dbReference type="EMBL" id="JAYGHT010000006">
    <property type="protein sequence ID" value="MEA5518071.1"/>
    <property type="molecule type" value="Genomic_DNA"/>
</dbReference>
<feature type="region of interest" description="Disordered" evidence="1">
    <location>
        <begin position="1"/>
        <end position="23"/>
    </location>
</feature>